<evidence type="ECO:0008006" key="4">
    <source>
        <dbReference type="Google" id="ProtNLM"/>
    </source>
</evidence>
<evidence type="ECO:0000313" key="2">
    <source>
        <dbReference type="EMBL" id="OEJ67714.1"/>
    </source>
</evidence>
<dbReference type="AlphaFoldDB" id="A0A1E5Q8U8"/>
<dbReference type="STRING" id="28181.BEN30_08250"/>
<sequence>MIMFKKFTVYVVCSALMLSGCVTPSGNGSGAKVGPQLSSQVNQRQALLAQEARPKIDVIIPVFDPGLPEDTKTYAENHIWPELRRAEANRFAVKLKDALDATGAFGAVRVTPDNTATGDLYVLGKIVKSDGANVEIALDVMDISGKSWFSESFEHETDAGYFQNIRNKGKDPYDPVFEEAAQYLVEKLSKKDDKTLANLQSLADLRFAASFSETAFAQHLNIHGDRVELASLPSDNDPMLKRVKAIRVRDQLFVDRLQGNYQTFSHKMDDSYAMWQEQSQLEIAAEKEATSKAQGQAALGILAIGLGVLAAVSGSKSNSSAGRTAGITGAAVGGIVGATMIGKSFQTSDEAKIHRDALVELGQSVDLEMAPQVVAFEEKTVELTGDAKEQFEQWRAFLKKMYALENTPNTRL</sequence>
<keyword evidence="1" id="KW-0732">Signal</keyword>
<evidence type="ECO:0000313" key="3">
    <source>
        <dbReference type="Proteomes" id="UP000095347"/>
    </source>
</evidence>
<comment type="caution">
    <text evidence="2">The sequence shown here is derived from an EMBL/GenBank/DDBJ whole genome shotgun (WGS) entry which is preliminary data.</text>
</comment>
<dbReference type="Proteomes" id="UP000095347">
    <property type="component" value="Unassembled WGS sequence"/>
</dbReference>
<dbReference type="PROSITE" id="PS51257">
    <property type="entry name" value="PROKAR_LIPOPROTEIN"/>
    <property type="match status" value="1"/>
</dbReference>
<gene>
    <name evidence="2" type="ORF">BEN30_08250</name>
</gene>
<proteinExistence type="predicted"/>
<name>A0A1E5Q8U8_9PROT</name>
<accession>A0A1E5Q8U8</accession>
<dbReference type="EMBL" id="MCGG01000020">
    <property type="protein sequence ID" value="OEJ67714.1"/>
    <property type="molecule type" value="Genomic_DNA"/>
</dbReference>
<organism evidence="2 3">
    <name type="scientific">Magnetovibrio blakemorei</name>
    <dbReference type="NCBI Taxonomy" id="28181"/>
    <lineage>
        <taxon>Bacteria</taxon>
        <taxon>Pseudomonadati</taxon>
        <taxon>Pseudomonadota</taxon>
        <taxon>Alphaproteobacteria</taxon>
        <taxon>Rhodospirillales</taxon>
        <taxon>Magnetovibrionaceae</taxon>
        <taxon>Magnetovibrio</taxon>
    </lineage>
</organism>
<feature type="chain" id="PRO_5009184128" description="Lipoprotein" evidence="1">
    <location>
        <begin position="25"/>
        <end position="412"/>
    </location>
</feature>
<protein>
    <recommendedName>
        <fullName evidence="4">Lipoprotein</fullName>
    </recommendedName>
</protein>
<evidence type="ECO:0000256" key="1">
    <source>
        <dbReference type="SAM" id="SignalP"/>
    </source>
</evidence>
<reference evidence="3" key="1">
    <citation type="submission" date="2016-07" db="EMBL/GenBank/DDBJ databases">
        <authorList>
            <person name="Florea S."/>
            <person name="Webb J.S."/>
            <person name="Jaromczyk J."/>
            <person name="Schardl C.L."/>
        </authorList>
    </citation>
    <scope>NUCLEOTIDE SEQUENCE [LARGE SCALE GENOMIC DNA]</scope>
    <source>
        <strain evidence="3">MV-1</strain>
    </source>
</reference>
<keyword evidence="3" id="KW-1185">Reference proteome</keyword>
<feature type="signal peptide" evidence="1">
    <location>
        <begin position="1"/>
        <end position="24"/>
    </location>
</feature>